<proteinExistence type="predicted"/>
<dbReference type="EMBL" id="JAACJN010000038">
    <property type="protein sequence ID" value="KAF5385667.1"/>
    <property type="molecule type" value="Genomic_DNA"/>
</dbReference>
<sequence length="179" mass="18568">MLFSPISNLLLSAVPAFALSLNSANTISILSNTSPSRNTLLANAIVGKNNASSVECWAVEPGFQISPTTGNDILQLGNLSGASYSQWPNTGSPIDLGFHNAPAVQWVLMIVGGANITFPDLTTHNLTVSPGELFIAADVAGTSAVGHRTVGDSGSIVLQMPFQEGTVVNHIVVNEGTCH</sequence>
<dbReference type="Proteomes" id="UP000518752">
    <property type="component" value="Unassembled WGS sequence"/>
</dbReference>
<protein>
    <recommendedName>
        <fullName evidence="4">Small secreted protein</fullName>
    </recommendedName>
</protein>
<dbReference type="OrthoDB" id="3223416at2759"/>
<accession>A0A8H5HLX6</accession>
<dbReference type="AlphaFoldDB" id="A0A8H5HLX6"/>
<keyword evidence="1" id="KW-0732">Signal</keyword>
<reference evidence="2 3" key="1">
    <citation type="journal article" date="2020" name="ISME J.">
        <title>Uncovering the hidden diversity of litter-decomposition mechanisms in mushroom-forming fungi.</title>
        <authorList>
            <person name="Floudas D."/>
            <person name="Bentzer J."/>
            <person name="Ahren D."/>
            <person name="Johansson T."/>
            <person name="Persson P."/>
            <person name="Tunlid A."/>
        </authorList>
    </citation>
    <scope>NUCLEOTIDE SEQUENCE [LARGE SCALE GENOMIC DNA]</scope>
    <source>
        <strain evidence="2 3">CBS 406.79</strain>
    </source>
</reference>
<name>A0A8H5HLX6_9AGAR</name>
<evidence type="ECO:0008006" key="4">
    <source>
        <dbReference type="Google" id="ProtNLM"/>
    </source>
</evidence>
<evidence type="ECO:0000256" key="1">
    <source>
        <dbReference type="SAM" id="SignalP"/>
    </source>
</evidence>
<feature type="chain" id="PRO_5034008867" description="Small secreted protein" evidence="1">
    <location>
        <begin position="19"/>
        <end position="179"/>
    </location>
</feature>
<evidence type="ECO:0000313" key="3">
    <source>
        <dbReference type="Proteomes" id="UP000518752"/>
    </source>
</evidence>
<evidence type="ECO:0000313" key="2">
    <source>
        <dbReference type="EMBL" id="KAF5385667.1"/>
    </source>
</evidence>
<gene>
    <name evidence="2" type="ORF">D9757_005477</name>
</gene>
<organism evidence="2 3">
    <name type="scientific">Collybiopsis confluens</name>
    <dbReference type="NCBI Taxonomy" id="2823264"/>
    <lineage>
        <taxon>Eukaryota</taxon>
        <taxon>Fungi</taxon>
        <taxon>Dikarya</taxon>
        <taxon>Basidiomycota</taxon>
        <taxon>Agaricomycotina</taxon>
        <taxon>Agaricomycetes</taxon>
        <taxon>Agaricomycetidae</taxon>
        <taxon>Agaricales</taxon>
        <taxon>Marasmiineae</taxon>
        <taxon>Omphalotaceae</taxon>
        <taxon>Collybiopsis</taxon>
    </lineage>
</organism>
<feature type="signal peptide" evidence="1">
    <location>
        <begin position="1"/>
        <end position="18"/>
    </location>
</feature>
<comment type="caution">
    <text evidence="2">The sequence shown here is derived from an EMBL/GenBank/DDBJ whole genome shotgun (WGS) entry which is preliminary data.</text>
</comment>
<keyword evidence="3" id="KW-1185">Reference proteome</keyword>